<name>A0A023BPC9_9FLAO</name>
<evidence type="ECO:0000313" key="1">
    <source>
        <dbReference type="EMBL" id="EZH71836.1"/>
    </source>
</evidence>
<keyword evidence="2" id="KW-1185">Reference proteome</keyword>
<dbReference type="OrthoDB" id="1242818at2"/>
<protein>
    <submittedName>
        <fullName evidence="1">Uncharacterized protein</fullName>
    </submittedName>
</protein>
<organism evidence="1 2">
    <name type="scientific">Aquimarina atlantica</name>
    <dbReference type="NCBI Taxonomy" id="1317122"/>
    <lineage>
        <taxon>Bacteria</taxon>
        <taxon>Pseudomonadati</taxon>
        <taxon>Bacteroidota</taxon>
        <taxon>Flavobacteriia</taxon>
        <taxon>Flavobacteriales</taxon>
        <taxon>Flavobacteriaceae</taxon>
        <taxon>Aquimarina</taxon>
    </lineage>
</organism>
<reference evidence="1 2" key="1">
    <citation type="submission" date="2014-04" db="EMBL/GenBank/DDBJ databases">
        <title>Aquimarina sp. 22II-S11-z7 Genome Sequencing.</title>
        <authorList>
            <person name="Lai Q."/>
        </authorList>
    </citation>
    <scope>NUCLEOTIDE SEQUENCE [LARGE SCALE GENOMIC DNA]</scope>
    <source>
        <strain evidence="1 2">22II-S11-z7</strain>
    </source>
</reference>
<gene>
    <name evidence="1" type="ORF">ATO12_05510</name>
</gene>
<proteinExistence type="predicted"/>
<sequence>MAIVDRPTLYSYFETGDRPTQNQFVDLIDSNFNLAENSLAQGWMTRFLEVGEDVFIIEAFSIPLGVNEASNVRFSWRVNPDGAGDVTATFTLFYYSDIQNTDFPLSGFDIFGGFFKHTVVSEEIVVPGSTTDNVFVDELIALDLPLLHNNIQLLVVYLTLGAAESSGNPIMSFEFN</sequence>
<dbReference type="RefSeq" id="WP_034246528.1">
    <property type="nucleotide sequence ID" value="NZ_AQRA01000011.1"/>
</dbReference>
<dbReference type="STRING" id="1317122.ATO12_05510"/>
<accession>A0A023BPC9</accession>
<dbReference type="AlphaFoldDB" id="A0A023BPC9"/>
<comment type="caution">
    <text evidence="1">The sequence shown here is derived from an EMBL/GenBank/DDBJ whole genome shotgun (WGS) entry which is preliminary data.</text>
</comment>
<evidence type="ECO:0000313" key="2">
    <source>
        <dbReference type="Proteomes" id="UP000023541"/>
    </source>
</evidence>
<dbReference type="Proteomes" id="UP000023541">
    <property type="component" value="Unassembled WGS sequence"/>
</dbReference>
<dbReference type="EMBL" id="AQRA01000011">
    <property type="protein sequence ID" value="EZH71836.1"/>
    <property type="molecule type" value="Genomic_DNA"/>
</dbReference>